<evidence type="ECO:0000256" key="1">
    <source>
        <dbReference type="ARBA" id="ARBA00005254"/>
    </source>
</evidence>
<dbReference type="EC" id="4.2.1.17" evidence="3"/>
<dbReference type="InterPro" id="IPR029045">
    <property type="entry name" value="ClpP/crotonase-like_dom_sf"/>
</dbReference>
<dbReference type="InterPro" id="IPR014748">
    <property type="entry name" value="Enoyl-CoA_hydra_C"/>
</dbReference>
<dbReference type="PANTHER" id="PTHR43459">
    <property type="entry name" value="ENOYL-COA HYDRATASE"/>
    <property type="match status" value="1"/>
</dbReference>
<proteinExistence type="inferred from homology"/>
<evidence type="ECO:0000313" key="3">
    <source>
        <dbReference type="EMBL" id="OHT19542.1"/>
    </source>
</evidence>
<organism evidence="3 4">
    <name type="scientific">Edaphosphingomonas haloaromaticamans</name>
    <dbReference type="NCBI Taxonomy" id="653954"/>
    <lineage>
        <taxon>Bacteria</taxon>
        <taxon>Pseudomonadati</taxon>
        <taxon>Pseudomonadota</taxon>
        <taxon>Alphaproteobacteria</taxon>
        <taxon>Sphingomonadales</taxon>
        <taxon>Rhizorhabdaceae</taxon>
        <taxon>Edaphosphingomonas</taxon>
    </lineage>
</organism>
<dbReference type="PANTHER" id="PTHR43459:SF1">
    <property type="entry name" value="EG:BACN32G11.4 PROTEIN"/>
    <property type="match status" value="1"/>
</dbReference>
<evidence type="ECO:0000256" key="2">
    <source>
        <dbReference type="RuleBase" id="RU003707"/>
    </source>
</evidence>
<accession>A0A1S1HCJ1</accession>
<dbReference type="OrthoDB" id="9810797at2"/>
<dbReference type="Gene3D" id="1.10.12.10">
    <property type="entry name" value="Lyase 2-enoyl-coa Hydratase, Chain A, domain 2"/>
    <property type="match status" value="1"/>
</dbReference>
<reference evidence="3 4" key="1">
    <citation type="submission" date="2016-09" db="EMBL/GenBank/DDBJ databases">
        <title>Metabolic pathway, cell adaptation mechanisms and a novel monoxygenase revealed through proteogenomic-transcription analysis of a Sphingomonas haloaromaticamans strain degrading the fungicide ortho-phenylphenol.</title>
        <authorList>
            <person name="Perruchon C."/>
            <person name="Papadopoulou E.S."/>
            <person name="Rousidou C."/>
            <person name="Vasileiadis S."/>
            <person name="Tanou G."/>
            <person name="Amoutzias G."/>
            <person name="Molassiotis A."/>
            <person name="Karpouzas D.G."/>
        </authorList>
    </citation>
    <scope>NUCLEOTIDE SEQUENCE [LARGE SCALE GENOMIC DNA]</scope>
    <source>
        <strain evidence="3 4">P3</strain>
    </source>
</reference>
<dbReference type="CDD" id="cd06558">
    <property type="entry name" value="crotonase-like"/>
    <property type="match status" value="1"/>
</dbReference>
<dbReference type="EMBL" id="MIPT01000001">
    <property type="protein sequence ID" value="OHT19542.1"/>
    <property type="molecule type" value="Genomic_DNA"/>
</dbReference>
<dbReference type="GO" id="GO:0004300">
    <property type="term" value="F:enoyl-CoA hydratase activity"/>
    <property type="evidence" value="ECO:0007669"/>
    <property type="project" value="UniProtKB-EC"/>
</dbReference>
<dbReference type="Pfam" id="PF00378">
    <property type="entry name" value="ECH_1"/>
    <property type="match status" value="1"/>
</dbReference>
<evidence type="ECO:0000313" key="4">
    <source>
        <dbReference type="Proteomes" id="UP000179467"/>
    </source>
</evidence>
<dbReference type="InterPro" id="IPR018376">
    <property type="entry name" value="Enoyl-CoA_hyd/isom_CS"/>
</dbReference>
<gene>
    <name evidence="3" type="primary">echA8_3</name>
    <name evidence="3" type="ORF">BHE75_01529</name>
</gene>
<dbReference type="PROSITE" id="PS00166">
    <property type="entry name" value="ENOYL_COA_HYDRATASE"/>
    <property type="match status" value="1"/>
</dbReference>
<comment type="caution">
    <text evidence="3">The sequence shown here is derived from an EMBL/GenBank/DDBJ whole genome shotgun (WGS) entry which is preliminary data.</text>
</comment>
<dbReference type="Gene3D" id="3.90.226.10">
    <property type="entry name" value="2-enoyl-CoA Hydratase, Chain A, domain 1"/>
    <property type="match status" value="1"/>
</dbReference>
<dbReference type="SUPFAM" id="SSF52096">
    <property type="entry name" value="ClpP/crotonase"/>
    <property type="match status" value="1"/>
</dbReference>
<keyword evidence="4" id="KW-1185">Reference proteome</keyword>
<protein>
    <submittedName>
        <fullName evidence="3">Putative enoyl-CoA hydratase echA8</fullName>
        <ecNumber evidence="3">4.2.1.17</ecNumber>
    </submittedName>
</protein>
<name>A0A1S1HCJ1_9SPHN</name>
<sequence>MFRYVSDGPFGRLIIDRPRQRNAVPLEGWGELAAATVAAEMAAPCALIVQSAAEGAFCAGADLGHLATLGQDVGGRTAFRLAMRGAIDALAALPFPVIAAVDGGCFGAGVALMLACDVAVAGEGARFAVPPARLGIAYPQEDIDRLAARVGRGQAGLMLLGMETIDAAEAARIGLVERAVPVALAEAERLAAAMAEGAPSSFATLKRMIAGVGPGVDTDALFDASFGSADFPEGIAAYRERRKPEFRR</sequence>
<dbReference type="RefSeq" id="WP_070933504.1">
    <property type="nucleotide sequence ID" value="NZ_MIPT01000001.1"/>
</dbReference>
<dbReference type="AlphaFoldDB" id="A0A1S1HCJ1"/>
<dbReference type="InterPro" id="IPR001753">
    <property type="entry name" value="Enoyl-CoA_hydra/iso"/>
</dbReference>
<dbReference type="Proteomes" id="UP000179467">
    <property type="component" value="Unassembled WGS sequence"/>
</dbReference>
<keyword evidence="3" id="KW-0456">Lyase</keyword>
<comment type="similarity">
    <text evidence="1 2">Belongs to the enoyl-CoA hydratase/isomerase family.</text>
</comment>